<feature type="transmembrane region" description="Helical" evidence="1">
    <location>
        <begin position="373"/>
        <end position="396"/>
    </location>
</feature>
<evidence type="ECO:0000256" key="1">
    <source>
        <dbReference type="SAM" id="Phobius"/>
    </source>
</evidence>
<feature type="transmembrane region" description="Helical" evidence="1">
    <location>
        <begin position="177"/>
        <end position="200"/>
    </location>
</feature>
<evidence type="ECO:0008006" key="4">
    <source>
        <dbReference type="Google" id="ProtNLM"/>
    </source>
</evidence>
<sequence>MTNNKTEESVAKKKTGLWNNKRFHTKIKTKDVNFWEMVFGYFLGPLGVLIMTTLVSTYYLTYYRTYDDIVAQGTFLTLLPLISVIPMVLSNIIAGVLIGRTNTGEGKARPYILAAAPLLLVSGILVFCIPYLSLEFRMVWMVLTYNLFAAVANPLYSTSHYLMVSLSTRNLEQRGKLSVVANIPAVAANGLFSSIVMPLILSWIKSAADKQGVQNRWQCIMVMFSVIAFFACILEYYFTRERITEEGKGSEEEEEKVSSVKQLRAAMSDKYWWIIMIFYALYQAGVMFKGGFIFNIYCNEFFAETQVFGMQLNGEMVQSVLALISGIPLAAGMLFISPLANKFGKRSVIIAGLAFSIVGSIICISAPDSFMVVLIGQTFKGIGSIPGAYIMMALFADVLEHLEARFGFRCDGVSMSVYNAILTVVNGLATAFFLFFYDNSAFSPAGVAEFFFVGYEIIAHAVLIILLLFMNVEKGIKEDQKIIAERKKTAKSAVKGE</sequence>
<dbReference type="AlphaFoldDB" id="C6LDX1"/>
<feature type="transmembrane region" description="Helical" evidence="1">
    <location>
        <begin position="271"/>
        <end position="297"/>
    </location>
</feature>
<feature type="transmembrane region" description="Helical" evidence="1">
    <location>
        <begin position="317"/>
        <end position="336"/>
    </location>
</feature>
<dbReference type="Pfam" id="PF13347">
    <property type="entry name" value="MFS_2"/>
    <property type="match status" value="1"/>
</dbReference>
<dbReference type="EMBL" id="ACCL02000007">
    <property type="protein sequence ID" value="EET61175.1"/>
    <property type="molecule type" value="Genomic_DNA"/>
</dbReference>
<reference evidence="2" key="1">
    <citation type="submission" date="2009-07" db="EMBL/GenBank/DDBJ databases">
        <authorList>
            <person name="Weinstock G."/>
            <person name="Sodergren E."/>
            <person name="Clifton S."/>
            <person name="Fulton L."/>
            <person name="Fulton B."/>
            <person name="Courtney L."/>
            <person name="Fronick C."/>
            <person name="Harrison M."/>
            <person name="Strong C."/>
            <person name="Farmer C."/>
            <person name="Delahaunty K."/>
            <person name="Markovic C."/>
            <person name="Hall O."/>
            <person name="Minx P."/>
            <person name="Tomlinson C."/>
            <person name="Mitreva M."/>
            <person name="Nelson J."/>
            <person name="Hou S."/>
            <person name="Wollam A."/>
            <person name="Pepin K.H."/>
            <person name="Johnson M."/>
            <person name="Bhonagiri V."/>
            <person name="Nash W.E."/>
            <person name="Warren W."/>
            <person name="Chinwalla A."/>
            <person name="Mardis E.R."/>
            <person name="Wilson R.K."/>
        </authorList>
    </citation>
    <scope>NUCLEOTIDE SEQUENCE [LARGE SCALE GENOMIC DNA]</scope>
    <source>
        <strain evidence="2">DSM 14469</strain>
    </source>
</reference>
<feature type="transmembrane region" description="Helical" evidence="1">
    <location>
        <begin position="449"/>
        <end position="472"/>
    </location>
</feature>
<keyword evidence="1" id="KW-0812">Transmembrane</keyword>
<comment type="caution">
    <text evidence="2">The sequence shown here is derived from an EMBL/GenBank/DDBJ whole genome shotgun (WGS) entry which is preliminary data.</text>
</comment>
<feature type="transmembrane region" description="Helical" evidence="1">
    <location>
        <begin position="220"/>
        <end position="238"/>
    </location>
</feature>
<dbReference type="eggNOG" id="COG2211">
    <property type="taxonomic scope" value="Bacteria"/>
</dbReference>
<organism evidence="2 3">
    <name type="scientific">Marvinbryantia formatexigens DSM 14469</name>
    <dbReference type="NCBI Taxonomy" id="478749"/>
    <lineage>
        <taxon>Bacteria</taxon>
        <taxon>Bacillati</taxon>
        <taxon>Bacillota</taxon>
        <taxon>Clostridia</taxon>
        <taxon>Lachnospirales</taxon>
        <taxon>Lachnospiraceae</taxon>
        <taxon>Marvinbryantia</taxon>
    </lineage>
</organism>
<accession>C6LDX1</accession>
<keyword evidence="1" id="KW-1133">Transmembrane helix</keyword>
<dbReference type="RefSeq" id="WP_006861613.1">
    <property type="nucleotide sequence ID" value="NZ_ACCL02000007.1"/>
</dbReference>
<dbReference type="Gene3D" id="1.20.1250.20">
    <property type="entry name" value="MFS general substrate transporter like domains"/>
    <property type="match status" value="1"/>
</dbReference>
<dbReference type="Proteomes" id="UP000005561">
    <property type="component" value="Unassembled WGS sequence"/>
</dbReference>
<feature type="transmembrane region" description="Helical" evidence="1">
    <location>
        <begin position="417"/>
        <end position="437"/>
    </location>
</feature>
<dbReference type="SUPFAM" id="SSF103473">
    <property type="entry name" value="MFS general substrate transporter"/>
    <property type="match status" value="1"/>
</dbReference>
<dbReference type="STRING" id="168384.SAMN05660368_01135"/>
<proteinExistence type="predicted"/>
<dbReference type="InterPro" id="IPR036259">
    <property type="entry name" value="MFS_trans_sf"/>
</dbReference>
<feature type="transmembrane region" description="Helical" evidence="1">
    <location>
        <begin position="73"/>
        <end position="99"/>
    </location>
</feature>
<name>C6LDX1_9FIRM</name>
<dbReference type="Gene3D" id="1.20.1720.10">
    <property type="entry name" value="Multidrug resistance protein D"/>
    <property type="match status" value="1"/>
</dbReference>
<feature type="transmembrane region" description="Helical" evidence="1">
    <location>
        <begin position="111"/>
        <end position="132"/>
    </location>
</feature>
<evidence type="ECO:0000313" key="2">
    <source>
        <dbReference type="EMBL" id="EET61175.1"/>
    </source>
</evidence>
<keyword evidence="1" id="KW-0472">Membrane</keyword>
<dbReference type="OrthoDB" id="9764596at2"/>
<protein>
    <recommendedName>
        <fullName evidence="4">Transporter, major facilitator family protein</fullName>
    </recommendedName>
</protein>
<feature type="transmembrane region" description="Helical" evidence="1">
    <location>
        <begin position="348"/>
        <end position="367"/>
    </location>
</feature>
<keyword evidence="3" id="KW-1185">Reference proteome</keyword>
<gene>
    <name evidence="2" type="ORF">BRYFOR_06820</name>
</gene>
<feature type="transmembrane region" description="Helical" evidence="1">
    <location>
        <begin position="138"/>
        <end position="156"/>
    </location>
</feature>
<evidence type="ECO:0000313" key="3">
    <source>
        <dbReference type="Proteomes" id="UP000005561"/>
    </source>
</evidence>
<feature type="transmembrane region" description="Helical" evidence="1">
    <location>
        <begin position="38"/>
        <end position="61"/>
    </location>
</feature>